<dbReference type="SMART" id="SM00945">
    <property type="entry name" value="ProQ"/>
    <property type="match status" value="1"/>
</dbReference>
<organism evidence="6 7">
    <name type="scientific">Candidatus Competibacter phosphatis</name>
    <dbReference type="NCBI Taxonomy" id="221280"/>
    <lineage>
        <taxon>Bacteria</taxon>
        <taxon>Pseudomonadati</taxon>
        <taxon>Pseudomonadota</taxon>
        <taxon>Gammaproteobacteria</taxon>
        <taxon>Candidatus Competibacteraceae</taxon>
        <taxon>Candidatus Competibacter</taxon>
    </lineage>
</organism>
<evidence type="ECO:0000256" key="3">
    <source>
        <dbReference type="ARBA" id="ARBA00023186"/>
    </source>
</evidence>
<dbReference type="InterPro" id="IPR036442">
    <property type="entry name" value="ProQ/FinO_sf"/>
</dbReference>
<evidence type="ECO:0000313" key="6">
    <source>
        <dbReference type="EMBL" id="NMQ21363.1"/>
    </source>
</evidence>
<keyword evidence="7" id="KW-1185">Reference proteome</keyword>
<evidence type="ECO:0000256" key="4">
    <source>
        <dbReference type="SAM" id="MobiDB-lite"/>
    </source>
</evidence>
<keyword evidence="1" id="KW-0963">Cytoplasm</keyword>
<keyword evidence="3" id="KW-0143">Chaperone</keyword>
<sequence length="311" mass="32174">MIGANISRAPTATDASGGRCEICSIDRGETMADPSLAGADPAPASAPNILALAETYPACFDGENPRPLKLGIHRDLMAAGFEKAAVKRALARYCNRPRYRKALCAGAIRIDLQGQPAGVVTAAEAETARADLIAWTARKAGQPAPSCPASPLPANDTPLPQEALVPGRLELTVKFSELPQPLPVQGGLKIGIQTGEGIVTAILPPKIWRKLEQAAKDYPQWIAALSGSLARFADGEIALQHPSVQVFGKSIRPEAASAQGKAAPTPIPASTAPEPTGLAAKVSAMPSAPSLPLGSTFPKLRLKGRGPSEAG</sequence>
<proteinExistence type="predicted"/>
<feature type="region of interest" description="Disordered" evidence="4">
    <location>
        <begin position="255"/>
        <end position="311"/>
    </location>
</feature>
<comment type="caution">
    <text evidence="6">The sequence shown here is derived from an EMBL/GenBank/DDBJ whole genome shotgun (WGS) entry which is preliminary data.</text>
</comment>
<dbReference type="Pfam" id="PF04352">
    <property type="entry name" value="ProQ"/>
    <property type="match status" value="1"/>
</dbReference>
<evidence type="ECO:0000256" key="1">
    <source>
        <dbReference type="ARBA" id="ARBA00022490"/>
    </source>
</evidence>
<name>A0ABX1TTH3_9GAMM</name>
<reference evidence="6 7" key="1">
    <citation type="submission" date="2019-03" db="EMBL/GenBank/DDBJ databases">
        <title>Metabolic reconstructions from genomes of highly enriched 'Candidatus Accumulibacter' and 'Candidatus Competibacter' bioreactor populations.</title>
        <authorList>
            <person name="Annavajhala M.K."/>
            <person name="Welles L."/>
            <person name="Abbas B."/>
            <person name="Sorokin D."/>
            <person name="Park H."/>
            <person name="Van Loosdrecht M."/>
            <person name="Chandran K."/>
        </authorList>
    </citation>
    <scope>NUCLEOTIDE SEQUENCE [LARGE SCALE GENOMIC DNA]</scope>
    <source>
        <strain evidence="6 7">SBR_G</strain>
    </source>
</reference>
<evidence type="ECO:0000256" key="2">
    <source>
        <dbReference type="ARBA" id="ARBA00022884"/>
    </source>
</evidence>
<accession>A0ABX1TTH3</accession>
<feature type="compositionally biased region" description="Low complexity" evidence="4">
    <location>
        <begin position="262"/>
        <end position="276"/>
    </location>
</feature>
<keyword evidence="2" id="KW-0694">RNA-binding</keyword>
<dbReference type="Gene3D" id="1.10.1710.10">
    <property type="entry name" value="ProQ/FinO domain"/>
    <property type="match status" value="1"/>
</dbReference>
<dbReference type="PANTHER" id="PTHR38106:SF1">
    <property type="entry name" value="RNA CHAPERONE PROQ"/>
    <property type="match status" value="1"/>
</dbReference>
<dbReference type="EMBL" id="SPMZ01000093">
    <property type="protein sequence ID" value="NMQ21363.1"/>
    <property type="molecule type" value="Genomic_DNA"/>
</dbReference>
<dbReference type="InterPro" id="IPR023529">
    <property type="entry name" value="ProQ"/>
</dbReference>
<evidence type="ECO:0000259" key="5">
    <source>
        <dbReference type="SMART" id="SM00945"/>
    </source>
</evidence>
<dbReference type="SUPFAM" id="SSF48657">
    <property type="entry name" value="FinO-like"/>
    <property type="match status" value="1"/>
</dbReference>
<evidence type="ECO:0000313" key="7">
    <source>
        <dbReference type="Proteomes" id="UP000760480"/>
    </source>
</evidence>
<dbReference type="PANTHER" id="PTHR38106">
    <property type="entry name" value="RNA CHAPERONE PROQ"/>
    <property type="match status" value="1"/>
</dbReference>
<protein>
    <recommendedName>
        <fullName evidence="5">ProQ/FinO domain-containing protein</fullName>
    </recommendedName>
</protein>
<feature type="domain" description="ProQ/FinO" evidence="5">
    <location>
        <begin position="41"/>
        <end position="144"/>
    </location>
</feature>
<dbReference type="InterPro" id="IPR016103">
    <property type="entry name" value="ProQ/FinO"/>
</dbReference>
<dbReference type="Proteomes" id="UP000760480">
    <property type="component" value="Unassembled WGS sequence"/>
</dbReference>
<gene>
    <name evidence="6" type="ORF">E4P82_20450</name>
</gene>